<sequence>MDYLPIFVNLKSEPCLIVGGGSVAVRKAETLLQAGGKVSVLAPDFHDKLLKLGDCGTLTLVRKAFQPQDVLGFKLIVAATDDADLNAQIAATAKTHNILINVVDQPVLCTFIFPAIIDRSPIVAAVSSGGASPVLARILRMRLESLIPPAYGRLAKIAENFRTRVKQAIEVPQARRRFWETVLSGSVAELVFAGRDDEAAERLEQAITAQTSCTENLNFGMVYLVGAGPGDPDLLTVRALRLIQEADVVVYDRLVSPEILELIRRDAEKIYAGKQRNDHTLPQAEINRLLADLAKTGKRVVRLKGGDPFIFGRGGEEIETLMNEGIAFQVIPGITAASGCAAYAGIPLTHRDHAQSCTFLTGHMKDGRLIAVDWNQLSRPGQTLVFYMGLQGLPEICSRLIKHGCPARLPAALVQQGTTRHQTVLTGTLQTLPDLVSQSGVKAPTLLIIGSVVTLREKLDWFRPSDIPRHGR</sequence>
<dbReference type="AlphaFoldDB" id="A0A250KPC9"/>
<dbReference type="GO" id="GO:0032259">
    <property type="term" value="P:methylation"/>
    <property type="evidence" value="ECO:0007669"/>
    <property type="project" value="UniProtKB-KW"/>
</dbReference>
<dbReference type="NCBIfam" id="NF004790">
    <property type="entry name" value="PRK06136.1"/>
    <property type="match status" value="1"/>
</dbReference>
<feature type="binding site" evidence="15">
    <location>
        <begin position="22"/>
        <end position="23"/>
    </location>
    <ligand>
        <name>NAD(+)</name>
        <dbReference type="ChEBI" id="CHEBI:57540"/>
    </ligand>
</feature>
<keyword evidence="21" id="KW-1185">Reference proteome</keyword>
<dbReference type="UniPathway" id="UPA00148">
    <property type="reaction ID" value="UER00211"/>
</dbReference>
<dbReference type="InterPro" id="IPR050161">
    <property type="entry name" value="Siro_Cobalamin_biosynth"/>
</dbReference>
<evidence type="ECO:0000313" key="20">
    <source>
        <dbReference type="EMBL" id="BBA33533.1"/>
    </source>
</evidence>
<dbReference type="HAMAP" id="MF_01646">
    <property type="entry name" value="Siroheme_synth"/>
    <property type="match status" value="1"/>
</dbReference>
<evidence type="ECO:0000256" key="11">
    <source>
        <dbReference type="ARBA" id="ARBA00023268"/>
    </source>
</evidence>
<keyword evidence="7 15" id="KW-0560">Oxidoreductase</keyword>
<keyword evidence="15" id="KW-0597">Phosphoprotein</keyword>
<dbReference type="GO" id="GO:0043115">
    <property type="term" value="F:precorrin-2 dehydrogenase activity"/>
    <property type="evidence" value="ECO:0007669"/>
    <property type="project" value="UniProtKB-UniRule"/>
</dbReference>
<evidence type="ECO:0000256" key="7">
    <source>
        <dbReference type="ARBA" id="ARBA00023002"/>
    </source>
</evidence>
<accession>A0A250KPC9</accession>
<comment type="function">
    <text evidence="15">Multifunctional enzyme that catalyzes the SAM-dependent methylations of uroporphyrinogen III at position C-2 and C-7 to form precorrin-2 via precorrin-1. Then it catalyzes the NAD-dependent ring dehydrogenation of precorrin-2 to yield sirohydrochlorin. Finally, it catalyzes the ferrochelation of sirohydrochlorin to yield siroheme.</text>
</comment>
<dbReference type="PANTHER" id="PTHR45790:SF1">
    <property type="entry name" value="SIROHEME SYNTHASE"/>
    <property type="match status" value="1"/>
</dbReference>
<dbReference type="SUPFAM" id="SSF51735">
    <property type="entry name" value="NAD(P)-binding Rossmann-fold domains"/>
    <property type="match status" value="1"/>
</dbReference>
<dbReference type="KEGG" id="mmai:sS8_1575"/>
<evidence type="ECO:0000256" key="5">
    <source>
        <dbReference type="ARBA" id="ARBA00022679"/>
    </source>
</evidence>
<evidence type="ECO:0000256" key="14">
    <source>
        <dbReference type="ARBA" id="ARBA00060548"/>
    </source>
</evidence>
<evidence type="ECO:0000256" key="15">
    <source>
        <dbReference type="HAMAP-Rule" id="MF_01646"/>
    </source>
</evidence>
<dbReference type="OrthoDB" id="9815856at2"/>
<feature type="region of interest" description="Uroporphyrinogen-III C-methyltransferase" evidence="15">
    <location>
        <begin position="220"/>
        <end position="472"/>
    </location>
</feature>
<feature type="binding site" evidence="15">
    <location>
        <position position="229"/>
    </location>
    <ligand>
        <name>S-adenosyl-L-methionine</name>
        <dbReference type="ChEBI" id="CHEBI:59789"/>
    </ligand>
</feature>
<dbReference type="UniPathway" id="UPA00262">
    <property type="reaction ID" value="UER00211"/>
</dbReference>
<dbReference type="EC" id="4.99.1.4" evidence="15"/>
<dbReference type="InterPro" id="IPR035996">
    <property type="entry name" value="4pyrrol_Methylase_sf"/>
</dbReference>
<evidence type="ECO:0000256" key="9">
    <source>
        <dbReference type="ARBA" id="ARBA00023239"/>
    </source>
</evidence>
<evidence type="ECO:0000256" key="4">
    <source>
        <dbReference type="ARBA" id="ARBA00022603"/>
    </source>
</evidence>
<dbReference type="Gene3D" id="1.10.8.210">
    <property type="entry name" value="Sirohaem synthase, dimerisation domain"/>
    <property type="match status" value="1"/>
</dbReference>
<evidence type="ECO:0000256" key="3">
    <source>
        <dbReference type="ARBA" id="ARBA00022573"/>
    </source>
</evidence>
<comment type="catalytic activity">
    <reaction evidence="15">
        <text>siroheme + 2 H(+) = sirohydrochlorin + Fe(2+)</text>
        <dbReference type="Rhea" id="RHEA:24360"/>
        <dbReference type="ChEBI" id="CHEBI:15378"/>
        <dbReference type="ChEBI" id="CHEBI:29033"/>
        <dbReference type="ChEBI" id="CHEBI:58351"/>
        <dbReference type="ChEBI" id="CHEBI:60052"/>
        <dbReference type="EC" id="4.99.1.4"/>
    </reaction>
</comment>
<keyword evidence="6 15" id="KW-0949">S-adenosyl-L-methionine</keyword>
<dbReference type="EC" id="2.1.1.107" evidence="15"/>
<feature type="active site" description="Proton donor" evidence="15 16">
    <location>
        <position position="274"/>
    </location>
</feature>
<dbReference type="EC" id="1.3.1.76" evidence="15"/>
<comment type="pathway">
    <text evidence="14 15">Cofactor biosynthesis; adenosylcobalamin biosynthesis; precorrin-2 from uroporphyrinogen III: step 1/1.</text>
</comment>
<dbReference type="InterPro" id="IPR012409">
    <property type="entry name" value="Sirohaem_synth"/>
</dbReference>
<dbReference type="Gene3D" id="3.40.1010.10">
    <property type="entry name" value="Cobalt-precorrin-4 Transmethylase, Domain 1"/>
    <property type="match status" value="1"/>
</dbReference>
<reference evidence="20 21" key="1">
    <citation type="submission" date="2016-12" db="EMBL/GenBank/DDBJ databases">
        <title>Genome sequencing of Methylocaldum marinum.</title>
        <authorList>
            <person name="Takeuchi M."/>
            <person name="Kamagata Y."/>
            <person name="Hiraoka S."/>
            <person name="Oshima K."/>
            <person name="Hattori M."/>
            <person name="Iwasaki W."/>
        </authorList>
    </citation>
    <scope>NUCLEOTIDE SEQUENCE [LARGE SCALE GENOMIC DNA]</scope>
    <source>
        <strain evidence="20 21">S8</strain>
    </source>
</reference>
<dbReference type="InterPro" id="IPR000878">
    <property type="entry name" value="4pyrrol_Mease"/>
</dbReference>
<feature type="binding site" evidence="15">
    <location>
        <position position="388"/>
    </location>
    <ligand>
        <name>S-adenosyl-L-methionine</name>
        <dbReference type="ChEBI" id="CHEBI:59789"/>
    </ligand>
</feature>
<dbReference type="NCBIfam" id="NF007922">
    <property type="entry name" value="PRK10637.1"/>
    <property type="match status" value="1"/>
</dbReference>
<evidence type="ECO:0000259" key="19">
    <source>
        <dbReference type="Pfam" id="PF10414"/>
    </source>
</evidence>
<dbReference type="FunFam" id="3.40.1010.10:FF:000001">
    <property type="entry name" value="Siroheme synthase"/>
    <property type="match status" value="1"/>
</dbReference>
<dbReference type="CDD" id="cd11642">
    <property type="entry name" value="SUMT"/>
    <property type="match status" value="1"/>
</dbReference>
<dbReference type="PIRSF" id="PIRSF036426">
    <property type="entry name" value="Sirohaem_synth"/>
    <property type="match status" value="1"/>
</dbReference>
<feature type="binding site" evidence="15">
    <location>
        <position position="417"/>
    </location>
    <ligand>
        <name>S-adenosyl-L-methionine</name>
        <dbReference type="ChEBI" id="CHEBI:59789"/>
    </ligand>
</feature>
<keyword evidence="4 15" id="KW-0489">Methyltransferase</keyword>
<dbReference type="PROSITE" id="PS00839">
    <property type="entry name" value="SUMT_1"/>
    <property type="match status" value="1"/>
</dbReference>
<comment type="catalytic activity">
    <reaction evidence="15">
        <text>uroporphyrinogen III + 2 S-adenosyl-L-methionine = precorrin-2 + 2 S-adenosyl-L-homocysteine + H(+)</text>
        <dbReference type="Rhea" id="RHEA:32459"/>
        <dbReference type="ChEBI" id="CHEBI:15378"/>
        <dbReference type="ChEBI" id="CHEBI:57308"/>
        <dbReference type="ChEBI" id="CHEBI:57856"/>
        <dbReference type="ChEBI" id="CHEBI:58827"/>
        <dbReference type="ChEBI" id="CHEBI:59789"/>
        <dbReference type="EC" id="2.1.1.107"/>
    </reaction>
</comment>
<dbReference type="Gene3D" id="3.30.950.10">
    <property type="entry name" value="Methyltransferase, Cobalt-precorrin-4 Transmethylase, Domain 2"/>
    <property type="match status" value="1"/>
</dbReference>
<proteinExistence type="inferred from homology"/>
<evidence type="ECO:0000256" key="17">
    <source>
        <dbReference type="RuleBase" id="RU003960"/>
    </source>
</evidence>
<evidence type="ECO:0000256" key="1">
    <source>
        <dbReference type="ARBA" id="ARBA00005010"/>
    </source>
</evidence>
<dbReference type="InterPro" id="IPR014776">
    <property type="entry name" value="4pyrrole_Mease_sub2"/>
</dbReference>
<dbReference type="Proteomes" id="UP000266313">
    <property type="component" value="Chromosome"/>
</dbReference>
<dbReference type="FunFam" id="3.30.160.110:FF:000001">
    <property type="entry name" value="Siroheme synthase"/>
    <property type="match status" value="1"/>
</dbReference>
<dbReference type="GO" id="GO:0019354">
    <property type="term" value="P:siroheme biosynthetic process"/>
    <property type="evidence" value="ECO:0007669"/>
    <property type="project" value="UniProtKB-UniRule"/>
</dbReference>
<dbReference type="GO" id="GO:0004851">
    <property type="term" value="F:uroporphyrin-III C-methyltransferase activity"/>
    <property type="evidence" value="ECO:0007669"/>
    <property type="project" value="UniProtKB-UniRule"/>
</dbReference>
<comment type="similarity">
    <text evidence="15">In the N-terminal section; belongs to the precorrin-2 dehydrogenase / sirohydrochlorin ferrochelatase family.</text>
</comment>
<dbReference type="NCBIfam" id="TIGR01470">
    <property type="entry name" value="cysG_Nterm"/>
    <property type="match status" value="1"/>
</dbReference>
<dbReference type="Gene3D" id="3.40.50.720">
    <property type="entry name" value="NAD(P)-binding Rossmann-like Domain"/>
    <property type="match status" value="1"/>
</dbReference>
<comment type="catalytic activity">
    <reaction evidence="13 15">
        <text>precorrin-2 + NAD(+) = sirohydrochlorin + NADH + 2 H(+)</text>
        <dbReference type="Rhea" id="RHEA:15613"/>
        <dbReference type="ChEBI" id="CHEBI:15378"/>
        <dbReference type="ChEBI" id="CHEBI:57540"/>
        <dbReference type="ChEBI" id="CHEBI:57945"/>
        <dbReference type="ChEBI" id="CHEBI:58351"/>
        <dbReference type="ChEBI" id="CHEBI:58827"/>
        <dbReference type="EC" id="1.3.1.76"/>
    </reaction>
</comment>
<dbReference type="GO" id="GO:0009236">
    <property type="term" value="P:cobalamin biosynthetic process"/>
    <property type="evidence" value="ECO:0007669"/>
    <property type="project" value="UniProtKB-UniRule"/>
</dbReference>
<comment type="pathway">
    <text evidence="1 15">Porphyrin-containing compound metabolism; siroheme biosynthesis; sirohydrochlorin from precorrin-2: step 1/1.</text>
</comment>
<dbReference type="InterPro" id="IPR003043">
    <property type="entry name" value="Uropor_MeTrfase_CS"/>
</dbReference>
<dbReference type="Pfam" id="PF13241">
    <property type="entry name" value="NAD_binding_7"/>
    <property type="match status" value="1"/>
</dbReference>
<gene>
    <name evidence="15" type="primary">cysG</name>
    <name evidence="20" type="ORF">sS8_1575</name>
</gene>
<feature type="binding site" evidence="15">
    <location>
        <begin position="335"/>
        <end position="336"/>
    </location>
    <ligand>
        <name>S-adenosyl-L-methionine</name>
        <dbReference type="ChEBI" id="CHEBI:59789"/>
    </ligand>
</feature>
<evidence type="ECO:0000256" key="6">
    <source>
        <dbReference type="ARBA" id="ARBA00022691"/>
    </source>
</evidence>
<feature type="binding site" evidence="15">
    <location>
        <begin position="305"/>
        <end position="307"/>
    </location>
    <ligand>
        <name>S-adenosyl-L-methionine</name>
        <dbReference type="ChEBI" id="CHEBI:59789"/>
    </ligand>
</feature>
<dbReference type="InterPro" id="IPR037115">
    <property type="entry name" value="Sirohaem_synt_dimer_dom_sf"/>
</dbReference>
<evidence type="ECO:0000256" key="16">
    <source>
        <dbReference type="PIRSR" id="PIRSR036426-1"/>
    </source>
</evidence>
<feature type="binding site" evidence="15">
    <location>
        <position position="310"/>
    </location>
    <ligand>
        <name>S-adenosyl-L-methionine</name>
        <dbReference type="ChEBI" id="CHEBI:59789"/>
    </ligand>
</feature>
<dbReference type="InterPro" id="IPR019478">
    <property type="entry name" value="Sirohaem_synthase_dimer_dom"/>
</dbReference>
<keyword evidence="11 15" id="KW-0511">Multifunctional enzyme</keyword>
<evidence type="ECO:0000256" key="10">
    <source>
        <dbReference type="ARBA" id="ARBA00023244"/>
    </source>
</evidence>
<feature type="domain" description="Sirohaem synthase dimerisation" evidence="19">
    <location>
        <begin position="150"/>
        <end position="207"/>
    </location>
</feature>
<dbReference type="PROSITE" id="PS00840">
    <property type="entry name" value="SUMT_2"/>
    <property type="match status" value="1"/>
</dbReference>
<evidence type="ECO:0000256" key="13">
    <source>
        <dbReference type="ARBA" id="ARBA00047561"/>
    </source>
</evidence>
<dbReference type="InterPro" id="IPR036291">
    <property type="entry name" value="NAD(P)-bd_dom_sf"/>
</dbReference>
<organism evidence="20 21">
    <name type="scientific">Methylocaldum marinum</name>
    <dbReference type="NCBI Taxonomy" id="1432792"/>
    <lineage>
        <taxon>Bacteria</taxon>
        <taxon>Pseudomonadati</taxon>
        <taxon>Pseudomonadota</taxon>
        <taxon>Gammaproteobacteria</taxon>
        <taxon>Methylococcales</taxon>
        <taxon>Methylococcaceae</taxon>
        <taxon>Methylocaldum</taxon>
    </lineage>
</organism>
<evidence type="ECO:0000256" key="8">
    <source>
        <dbReference type="ARBA" id="ARBA00023027"/>
    </source>
</evidence>
<dbReference type="Pfam" id="PF00590">
    <property type="entry name" value="TP_methylase"/>
    <property type="match status" value="1"/>
</dbReference>
<keyword evidence="3 15" id="KW-0169">Cobalamin biosynthesis</keyword>
<dbReference type="InterPro" id="IPR014777">
    <property type="entry name" value="4pyrrole_Mease_sub1"/>
</dbReference>
<dbReference type="Gene3D" id="3.30.160.110">
    <property type="entry name" value="Siroheme synthase, domain 2"/>
    <property type="match status" value="1"/>
</dbReference>
<keyword evidence="9 15" id="KW-0456">Lyase</keyword>
<dbReference type="Pfam" id="PF10414">
    <property type="entry name" value="CysG_dimeriser"/>
    <property type="match status" value="1"/>
</dbReference>
<feature type="binding site" evidence="15">
    <location>
        <begin position="43"/>
        <end position="44"/>
    </location>
    <ligand>
        <name>NAD(+)</name>
        <dbReference type="ChEBI" id="CHEBI:57540"/>
    </ligand>
</feature>
<evidence type="ECO:0000256" key="2">
    <source>
        <dbReference type="ARBA" id="ARBA00005879"/>
    </source>
</evidence>
<comment type="similarity">
    <text evidence="2 17">Belongs to the precorrin methyltransferase family.</text>
</comment>
<comment type="similarity">
    <text evidence="15">In the C-terminal section; belongs to the precorrin methyltransferase family.</text>
</comment>
<feature type="domain" description="Tetrapyrrole methylase" evidence="18">
    <location>
        <begin position="221"/>
        <end position="432"/>
    </location>
</feature>
<dbReference type="PANTHER" id="PTHR45790">
    <property type="entry name" value="SIROHEME SYNTHASE-RELATED"/>
    <property type="match status" value="1"/>
</dbReference>
<name>A0A250KPC9_9GAMM</name>
<evidence type="ECO:0000313" key="21">
    <source>
        <dbReference type="Proteomes" id="UP000266313"/>
    </source>
</evidence>
<dbReference type="SUPFAM" id="SSF75615">
    <property type="entry name" value="Siroheme synthase middle domains-like"/>
    <property type="match status" value="1"/>
</dbReference>
<dbReference type="EMBL" id="AP017928">
    <property type="protein sequence ID" value="BBA33533.1"/>
    <property type="molecule type" value="Genomic_DNA"/>
</dbReference>
<comment type="pathway">
    <text evidence="15">Cofactor biosynthesis; adenosylcobalamin biosynthesis; sirohydrochlorin from precorrin-2: step 1/1.</text>
</comment>
<dbReference type="InterPro" id="IPR006367">
    <property type="entry name" value="Sirohaem_synthase_N"/>
</dbReference>
<feature type="modified residue" description="Phosphoserine" evidence="15">
    <location>
        <position position="128"/>
    </location>
</feature>
<dbReference type="FunFam" id="3.30.950.10:FF:000001">
    <property type="entry name" value="Siroheme synthase"/>
    <property type="match status" value="1"/>
</dbReference>
<dbReference type="GO" id="GO:0051266">
    <property type="term" value="F:sirohydrochlorin ferrochelatase activity"/>
    <property type="evidence" value="ECO:0007669"/>
    <property type="project" value="UniProtKB-EC"/>
</dbReference>
<dbReference type="SUPFAM" id="SSF53790">
    <property type="entry name" value="Tetrapyrrole methylase"/>
    <property type="match status" value="1"/>
</dbReference>
<protein>
    <recommendedName>
        <fullName evidence="15">Siroheme synthase</fullName>
    </recommendedName>
    <domain>
        <recommendedName>
            <fullName evidence="15">Uroporphyrinogen-III C-methyltransferase</fullName>
            <shortName evidence="15">Urogen III methylase</shortName>
            <ecNumber evidence="15">2.1.1.107</ecNumber>
        </recommendedName>
        <alternativeName>
            <fullName evidence="15">SUMT</fullName>
        </alternativeName>
        <alternativeName>
            <fullName evidence="15">Uroporphyrinogen III methylase</fullName>
            <shortName evidence="15">UROM</shortName>
        </alternativeName>
    </domain>
    <domain>
        <recommendedName>
            <fullName evidence="15">Precorrin-2 dehydrogenase</fullName>
            <ecNumber evidence="15">1.3.1.76</ecNumber>
        </recommendedName>
    </domain>
    <domain>
        <recommendedName>
            <fullName evidence="15">Sirohydrochlorin ferrochelatase</fullName>
            <ecNumber evidence="15">4.99.1.4</ecNumber>
        </recommendedName>
    </domain>
</protein>
<dbReference type="InterPro" id="IPR006366">
    <property type="entry name" value="CobA/CysG_C"/>
</dbReference>
<dbReference type="NCBIfam" id="TIGR01469">
    <property type="entry name" value="cobA_cysG_Cterm"/>
    <property type="match status" value="1"/>
</dbReference>
<feature type="active site" description="Proton acceptor" evidence="15 16">
    <location>
        <position position="252"/>
    </location>
</feature>
<comment type="pathway">
    <text evidence="12 15">Porphyrin-containing compound metabolism; siroheme biosynthesis; precorrin-2 from uroporphyrinogen III: step 1/1.</text>
</comment>
<evidence type="ECO:0000256" key="12">
    <source>
        <dbReference type="ARBA" id="ARBA00025705"/>
    </source>
</evidence>
<dbReference type="GO" id="GO:0051287">
    <property type="term" value="F:NAD binding"/>
    <property type="evidence" value="ECO:0007669"/>
    <property type="project" value="InterPro"/>
</dbReference>
<comment type="pathway">
    <text evidence="15">Porphyrin-containing compound metabolism; siroheme biosynthesis; siroheme from sirohydrochlorin: step 1/1.</text>
</comment>
<evidence type="ECO:0000259" key="18">
    <source>
        <dbReference type="Pfam" id="PF00590"/>
    </source>
</evidence>
<feature type="region of interest" description="Precorrin-2 dehydrogenase / sirohydrochlorin ferrochelatase" evidence="15">
    <location>
        <begin position="1"/>
        <end position="203"/>
    </location>
</feature>
<keyword evidence="8 15" id="KW-0520">NAD</keyword>
<keyword evidence="5 15" id="KW-0808">Transferase</keyword>
<keyword evidence="10 15" id="KW-0627">Porphyrin biosynthesis</keyword>
<dbReference type="RefSeq" id="WP_119629128.1">
    <property type="nucleotide sequence ID" value="NZ_AP017928.1"/>
</dbReference>